<evidence type="ECO:0000259" key="12">
    <source>
        <dbReference type="Pfam" id="PF05922"/>
    </source>
</evidence>
<dbReference type="GO" id="GO:0006508">
    <property type="term" value="P:proteolysis"/>
    <property type="evidence" value="ECO:0007669"/>
    <property type="project" value="UniProtKB-KW"/>
</dbReference>
<dbReference type="EMBL" id="JAVIJP010000009">
    <property type="protein sequence ID" value="KAL3647602.1"/>
    <property type="molecule type" value="Genomic_DNA"/>
</dbReference>
<evidence type="ECO:0000313" key="15">
    <source>
        <dbReference type="Proteomes" id="UP001632038"/>
    </source>
</evidence>
<dbReference type="CDD" id="cd02120">
    <property type="entry name" value="PA_subtilisin_like"/>
    <property type="match status" value="1"/>
</dbReference>
<feature type="active site" description="Charge relay system" evidence="8 9">
    <location>
        <position position="515"/>
    </location>
</feature>
<dbReference type="InterPro" id="IPR045051">
    <property type="entry name" value="SBT"/>
</dbReference>
<dbReference type="Pfam" id="PF00082">
    <property type="entry name" value="Peptidase_S8"/>
    <property type="match status" value="1"/>
</dbReference>
<dbReference type="GO" id="GO:0004252">
    <property type="term" value="F:serine-type endopeptidase activity"/>
    <property type="evidence" value="ECO:0007669"/>
    <property type="project" value="UniProtKB-UniRule"/>
</dbReference>
<keyword evidence="15" id="KW-1185">Reference proteome</keyword>
<keyword evidence="4 10" id="KW-0732">Signal</keyword>
<dbReference type="CDD" id="cd04852">
    <property type="entry name" value="Peptidases_S8_3"/>
    <property type="match status" value="1"/>
</dbReference>
<dbReference type="InterPro" id="IPR015500">
    <property type="entry name" value="Peptidase_S8_subtilisin-rel"/>
</dbReference>
<dbReference type="Proteomes" id="UP001632038">
    <property type="component" value="Unassembled WGS sequence"/>
</dbReference>
<dbReference type="Gene3D" id="2.60.40.2310">
    <property type="match status" value="1"/>
</dbReference>
<evidence type="ECO:0000256" key="7">
    <source>
        <dbReference type="ARBA" id="ARBA00023180"/>
    </source>
</evidence>
<comment type="similarity">
    <text evidence="2 9">Belongs to the peptidase S8 family.</text>
</comment>
<evidence type="ECO:0000256" key="5">
    <source>
        <dbReference type="ARBA" id="ARBA00022801"/>
    </source>
</evidence>
<keyword evidence="6 9" id="KW-0720">Serine protease</keyword>
<dbReference type="PROSITE" id="PS51892">
    <property type="entry name" value="SUBTILASE"/>
    <property type="match status" value="1"/>
</dbReference>
<feature type="domain" description="Peptidase S8/S53" evidence="11">
    <location>
        <begin position="129"/>
        <end position="556"/>
    </location>
</feature>
<evidence type="ECO:0000259" key="13">
    <source>
        <dbReference type="Pfam" id="PF17766"/>
    </source>
</evidence>
<evidence type="ECO:0000313" key="14">
    <source>
        <dbReference type="EMBL" id="KAL3647602.1"/>
    </source>
</evidence>
<keyword evidence="7" id="KW-0325">Glycoprotein</keyword>
<gene>
    <name evidence="14" type="ORF">CASFOL_008570</name>
</gene>
<evidence type="ECO:0000256" key="8">
    <source>
        <dbReference type="PIRSR" id="PIRSR615500-1"/>
    </source>
</evidence>
<protein>
    <submittedName>
        <fullName evidence="14">Uncharacterized protein</fullName>
    </submittedName>
</protein>
<dbReference type="InterPro" id="IPR000209">
    <property type="entry name" value="Peptidase_S8/S53_dom"/>
</dbReference>
<dbReference type="Pfam" id="PF05922">
    <property type="entry name" value="Inhibitor_I9"/>
    <property type="match status" value="1"/>
</dbReference>
<feature type="signal peptide" evidence="10">
    <location>
        <begin position="1"/>
        <end position="22"/>
    </location>
</feature>
<comment type="caution">
    <text evidence="14">The sequence shown here is derived from an EMBL/GenBank/DDBJ whole genome shotgun (WGS) entry which is preliminary data.</text>
</comment>
<feature type="chain" id="PRO_5044791505" evidence="10">
    <location>
        <begin position="23"/>
        <end position="733"/>
    </location>
</feature>
<dbReference type="PANTHER" id="PTHR10795">
    <property type="entry name" value="PROPROTEIN CONVERTASE SUBTILISIN/KEXIN"/>
    <property type="match status" value="1"/>
</dbReference>
<evidence type="ECO:0000256" key="6">
    <source>
        <dbReference type="ARBA" id="ARBA00022825"/>
    </source>
</evidence>
<dbReference type="PRINTS" id="PR00723">
    <property type="entry name" value="SUBTILISIN"/>
</dbReference>
<organism evidence="14 15">
    <name type="scientific">Castilleja foliolosa</name>
    <dbReference type="NCBI Taxonomy" id="1961234"/>
    <lineage>
        <taxon>Eukaryota</taxon>
        <taxon>Viridiplantae</taxon>
        <taxon>Streptophyta</taxon>
        <taxon>Embryophyta</taxon>
        <taxon>Tracheophyta</taxon>
        <taxon>Spermatophyta</taxon>
        <taxon>Magnoliopsida</taxon>
        <taxon>eudicotyledons</taxon>
        <taxon>Gunneridae</taxon>
        <taxon>Pentapetalae</taxon>
        <taxon>asterids</taxon>
        <taxon>lamiids</taxon>
        <taxon>Lamiales</taxon>
        <taxon>Orobanchaceae</taxon>
        <taxon>Pedicularideae</taxon>
        <taxon>Castillejinae</taxon>
        <taxon>Castilleja</taxon>
    </lineage>
</organism>
<reference evidence="15" key="1">
    <citation type="journal article" date="2024" name="IScience">
        <title>Strigolactones Initiate the Formation of Haustorium-like Structures in Castilleja.</title>
        <authorList>
            <person name="Buerger M."/>
            <person name="Peterson D."/>
            <person name="Chory J."/>
        </authorList>
    </citation>
    <scope>NUCLEOTIDE SEQUENCE [LARGE SCALE GENOMIC DNA]</scope>
</reference>
<evidence type="ECO:0000256" key="4">
    <source>
        <dbReference type="ARBA" id="ARBA00022729"/>
    </source>
</evidence>
<dbReference type="SUPFAM" id="SSF52743">
    <property type="entry name" value="Subtilisin-like"/>
    <property type="match status" value="1"/>
</dbReference>
<dbReference type="InterPro" id="IPR023827">
    <property type="entry name" value="Peptidase_S8_Asp-AS"/>
</dbReference>
<name>A0ABD3E1C4_9LAMI</name>
<sequence>MAPIFHLSIILATMLIYRSTLAKNTDQLQTYIVHVSLPDNSNLDLQNYYNSFLPDQNNSSHSQIIHTYRNVINGFAAKLTPKQLDKMSKKPGFLFARPENKYILHTTHTPSFLNLYPNHHPWSTPANYGKAIIIGLLDSGITPAHPAFNDKNVPPPPATWKGKCELNFQACNNKLIGAQNFMHEEPGQPIDIDGHGTHTASTAAGNFIPDANIYGQANGTASGMAPLAHLSIYKVCDKTFCHGADILAGIDMAISDGVHVISISLGYTTSAPFYDDEIAIGTFAAMEKGIFVSCSAGNGGPFPTTVRNEAPWILTVGASTTDRRIIGVIKLGNGDEIYGETLGYPRFPKTSFPLVHDDDYAKIDNRTKAKIVLSMNARVVDPVIFGRFLKEHGAKVLISMNGKLSAYDTDVFSEMPLPTILVSNFDGEKIKAYMNSSVEPFATVSFKGTILGADKMAPVVVSFSSRGPSLASPRILKPDIIGPGVNILAAWHKPVKKSINEEASNSYYNIVSGTSMSCPHLSGVAALIKNVHPDWSPAMIKSAIMTTATQVNLNKDPIVDERHVPADVFAVGAGHVNPSLALDPGLVYDIQTQDYVSYLCSIYDKKQVEVIVREKVSCDGSEAKAELNYPSLAVELGNGTQTYSRTVTNVGGAKSTYNVVIESVDGVEMIVEPMVLVFGEVNEKKTYKVGFKRQDDGFMMGANVSDYVQGAIAWVSADHRVRIPVSVHMVVKK</sequence>
<dbReference type="AlphaFoldDB" id="A0ABD3E1C4"/>
<feature type="active site" description="Charge relay system" evidence="8 9">
    <location>
        <position position="195"/>
    </location>
</feature>
<dbReference type="InterPro" id="IPR010259">
    <property type="entry name" value="S8pro/Inhibitor_I9"/>
</dbReference>
<evidence type="ECO:0000256" key="3">
    <source>
        <dbReference type="ARBA" id="ARBA00022670"/>
    </source>
</evidence>
<evidence type="ECO:0000256" key="2">
    <source>
        <dbReference type="ARBA" id="ARBA00011073"/>
    </source>
</evidence>
<feature type="domain" description="Subtilisin-like protease fibronectin type-III" evidence="13">
    <location>
        <begin position="626"/>
        <end position="727"/>
    </location>
</feature>
<dbReference type="Gene3D" id="3.40.50.200">
    <property type="entry name" value="Peptidase S8/S53 domain"/>
    <property type="match status" value="1"/>
</dbReference>
<evidence type="ECO:0000256" key="9">
    <source>
        <dbReference type="PROSITE-ProRule" id="PRU01240"/>
    </source>
</evidence>
<feature type="domain" description="Inhibitor I9" evidence="12">
    <location>
        <begin position="30"/>
        <end position="105"/>
    </location>
</feature>
<dbReference type="InterPro" id="IPR041469">
    <property type="entry name" value="Subtilisin-like_FN3"/>
</dbReference>
<proteinExistence type="inferred from homology"/>
<keyword evidence="5 9" id="KW-0378">Hydrolase</keyword>
<dbReference type="InterPro" id="IPR034197">
    <property type="entry name" value="Peptidases_S8_3"/>
</dbReference>
<comment type="subcellular location">
    <subcellularLocation>
        <location evidence="1">Secreted</location>
    </subcellularLocation>
</comment>
<feature type="active site" description="Charge relay system" evidence="8 9">
    <location>
        <position position="138"/>
    </location>
</feature>
<dbReference type="GO" id="GO:0005576">
    <property type="term" value="C:extracellular region"/>
    <property type="evidence" value="ECO:0007669"/>
    <property type="project" value="UniProtKB-SubCell"/>
</dbReference>
<dbReference type="Pfam" id="PF17766">
    <property type="entry name" value="fn3_6"/>
    <property type="match status" value="1"/>
</dbReference>
<evidence type="ECO:0000256" key="10">
    <source>
        <dbReference type="SAM" id="SignalP"/>
    </source>
</evidence>
<dbReference type="Gene3D" id="3.50.30.30">
    <property type="match status" value="1"/>
</dbReference>
<dbReference type="PROSITE" id="PS00136">
    <property type="entry name" value="SUBTILASE_ASP"/>
    <property type="match status" value="1"/>
</dbReference>
<dbReference type="Gene3D" id="3.30.70.80">
    <property type="entry name" value="Peptidase S8 propeptide/proteinase inhibitor I9"/>
    <property type="match status" value="1"/>
</dbReference>
<dbReference type="InterPro" id="IPR037045">
    <property type="entry name" value="S8pro/Inhibitor_I9_sf"/>
</dbReference>
<evidence type="ECO:0000256" key="1">
    <source>
        <dbReference type="ARBA" id="ARBA00004613"/>
    </source>
</evidence>
<keyword evidence="3 9" id="KW-0645">Protease</keyword>
<accession>A0ABD3E1C4</accession>
<dbReference type="InterPro" id="IPR036852">
    <property type="entry name" value="Peptidase_S8/S53_dom_sf"/>
</dbReference>
<evidence type="ECO:0000259" key="11">
    <source>
        <dbReference type="Pfam" id="PF00082"/>
    </source>
</evidence>